<name>A0ABM0LUR5_SACKO</name>
<dbReference type="InterPro" id="IPR043567">
    <property type="entry name" value="SYTL1-5_C2B"/>
</dbReference>
<accession>A0ABM0LUR5</accession>
<dbReference type="Pfam" id="PF00168">
    <property type="entry name" value="C2"/>
    <property type="match status" value="2"/>
</dbReference>
<dbReference type="Proteomes" id="UP000694865">
    <property type="component" value="Unplaced"/>
</dbReference>
<dbReference type="SUPFAM" id="SSF49562">
    <property type="entry name" value="C2 domain (Calcium/lipid-binding domain, CaLB)"/>
    <property type="match status" value="2"/>
</dbReference>
<keyword evidence="4" id="KW-1185">Reference proteome</keyword>
<dbReference type="PRINTS" id="PR00360">
    <property type="entry name" value="C2DOMAIN"/>
</dbReference>
<evidence type="ECO:0000259" key="3">
    <source>
        <dbReference type="PROSITE" id="PS50004"/>
    </source>
</evidence>
<feature type="compositionally biased region" description="Basic and acidic residues" evidence="2">
    <location>
        <begin position="14"/>
        <end position="27"/>
    </location>
</feature>
<dbReference type="PANTHER" id="PTHR45716:SF2">
    <property type="entry name" value="BITESIZE, ISOFORM I"/>
    <property type="match status" value="1"/>
</dbReference>
<organism evidence="4 5">
    <name type="scientific">Saccoglossus kowalevskii</name>
    <name type="common">Acorn worm</name>
    <dbReference type="NCBI Taxonomy" id="10224"/>
    <lineage>
        <taxon>Eukaryota</taxon>
        <taxon>Metazoa</taxon>
        <taxon>Hemichordata</taxon>
        <taxon>Enteropneusta</taxon>
        <taxon>Harrimaniidae</taxon>
        <taxon>Saccoglossus</taxon>
    </lineage>
</organism>
<keyword evidence="1" id="KW-0677">Repeat</keyword>
<dbReference type="SMART" id="SM00239">
    <property type="entry name" value="C2"/>
    <property type="match status" value="2"/>
</dbReference>
<evidence type="ECO:0000313" key="4">
    <source>
        <dbReference type="Proteomes" id="UP000694865"/>
    </source>
</evidence>
<dbReference type="GeneID" id="100371393"/>
<dbReference type="PANTHER" id="PTHR45716">
    <property type="entry name" value="BITESIZE, ISOFORM I"/>
    <property type="match status" value="1"/>
</dbReference>
<evidence type="ECO:0000313" key="5">
    <source>
        <dbReference type="RefSeq" id="XP_006811506.1"/>
    </source>
</evidence>
<dbReference type="CDD" id="cd04020">
    <property type="entry name" value="C2B_SLP_1-2-3-4"/>
    <property type="match status" value="1"/>
</dbReference>
<dbReference type="InterPro" id="IPR035892">
    <property type="entry name" value="C2_domain_sf"/>
</dbReference>
<protein>
    <submittedName>
        <fullName evidence="5">Synaptotagmin-like protein 5-like</fullName>
    </submittedName>
</protein>
<proteinExistence type="predicted"/>
<dbReference type="RefSeq" id="XP_006811506.1">
    <property type="nucleotide sequence ID" value="XM_006811443.1"/>
</dbReference>
<feature type="compositionally biased region" description="Polar residues" evidence="2">
    <location>
        <begin position="1"/>
        <end position="12"/>
    </location>
</feature>
<dbReference type="Gene3D" id="2.60.40.150">
    <property type="entry name" value="C2 domain"/>
    <property type="match status" value="2"/>
</dbReference>
<dbReference type="InterPro" id="IPR000008">
    <property type="entry name" value="C2_dom"/>
</dbReference>
<evidence type="ECO:0000256" key="1">
    <source>
        <dbReference type="ARBA" id="ARBA00022737"/>
    </source>
</evidence>
<feature type="region of interest" description="Disordered" evidence="2">
    <location>
        <begin position="1"/>
        <end position="39"/>
    </location>
</feature>
<dbReference type="PRINTS" id="PR00399">
    <property type="entry name" value="SYNAPTOTAGMN"/>
</dbReference>
<dbReference type="InterPro" id="IPR001565">
    <property type="entry name" value="Synaptotagmin"/>
</dbReference>
<dbReference type="CDD" id="cd08521">
    <property type="entry name" value="C2A_SLP"/>
    <property type="match status" value="1"/>
</dbReference>
<feature type="domain" description="C2" evidence="3">
    <location>
        <begin position="317"/>
        <end position="441"/>
    </location>
</feature>
<feature type="domain" description="C2" evidence="3">
    <location>
        <begin position="153"/>
        <end position="275"/>
    </location>
</feature>
<reference evidence="5" key="1">
    <citation type="submission" date="2025-08" db="UniProtKB">
        <authorList>
            <consortium name="RefSeq"/>
        </authorList>
    </citation>
    <scope>IDENTIFICATION</scope>
    <source>
        <tissue evidence="5">Testes</tissue>
    </source>
</reference>
<feature type="region of interest" description="Disordered" evidence="2">
    <location>
        <begin position="308"/>
        <end position="334"/>
    </location>
</feature>
<sequence>MSSSLLNNNNTAREIGDGADSEKDKLSHSGHVASDLSDSEPEIVTEVLSGVAFQRMTVKAGKSQRSPGVVRRGLEVVEENGSTEHYYPEPHSPEHKVHHEEDENIDKHFVKGHSSTGSPARISQLSANTLGSVDSLTSFYSSAGERNFGKITVTGDIKFGLSYNYKTGVFEVKIVACRDLAPVDVKRNTSDPYAKTYLLPDKTKNGKRKTRIKKRTLNPAFDETLKYLISESELQTRTLWISIWHNDAFGHNDFLGEIQLPLDDINLEDFHPEWRPLCPRVLAAGMESTLSYKGDLTIAIKFIPADASNGSPSQEVQKGKSKKKAKNPPEPGKGAIHVHIKDARNLIAVRINGYSDPFAKCYLLPNKSKSGKRKTEVIKKNCNPHWDETFIYEGVNVEDLKERALEVTLWDRESMASNDFLGGLRLGVGNGKSYGKEVKWQDSRSAETALWQRMLDNQNQWVEANLMLRSHMNGKEAKEPEFI</sequence>
<evidence type="ECO:0000256" key="2">
    <source>
        <dbReference type="SAM" id="MobiDB-lite"/>
    </source>
</evidence>
<gene>
    <name evidence="5" type="primary">LOC100371393</name>
</gene>
<dbReference type="PROSITE" id="PS50004">
    <property type="entry name" value="C2"/>
    <property type="match status" value="2"/>
</dbReference>